<evidence type="ECO:0000313" key="2">
    <source>
        <dbReference type="RefSeq" id="XP_056698421.1"/>
    </source>
</evidence>
<sequence length="169" mass="18563">MDKSHPVNSPMIVRSLNMKDDPFRPQDENEEILGPEVPYLSAIGALMYLANNTRPDIACSVNLLARKDATLIGYADAGYFSDPQKAKSQTGYLFTYGGIAISWKSTKQTLTATSSNHAKLIALYEAGRECVWLRSMISNIQEGCGMNSITENPTIIHEDNTACIAQVTE</sequence>
<dbReference type="Proteomes" id="UP000813463">
    <property type="component" value="Chromosome 4"/>
</dbReference>
<protein>
    <submittedName>
        <fullName evidence="2">Secreted RxLR effector protein 161-like</fullName>
    </submittedName>
</protein>
<name>A0ABM3RS18_SPIOL</name>
<dbReference type="PANTHER" id="PTHR11439">
    <property type="entry name" value="GAG-POL-RELATED RETROTRANSPOSON"/>
    <property type="match status" value="1"/>
</dbReference>
<evidence type="ECO:0000313" key="1">
    <source>
        <dbReference type="Proteomes" id="UP000813463"/>
    </source>
</evidence>
<dbReference type="RefSeq" id="XP_056698421.1">
    <property type="nucleotide sequence ID" value="XM_056842443.1"/>
</dbReference>
<accession>A0ABM3RS18</accession>
<gene>
    <name evidence="2" type="primary">LOC130472034</name>
</gene>
<keyword evidence="1" id="KW-1185">Reference proteome</keyword>
<reference evidence="2" key="2">
    <citation type="submission" date="2025-08" db="UniProtKB">
        <authorList>
            <consortium name="RefSeq"/>
        </authorList>
    </citation>
    <scope>IDENTIFICATION</scope>
    <source>
        <tissue evidence="2">Leaf</tissue>
    </source>
</reference>
<proteinExistence type="predicted"/>
<reference evidence="1" key="1">
    <citation type="journal article" date="2021" name="Nat. Commun.">
        <title>Genomic analyses provide insights into spinach domestication and the genetic basis of agronomic traits.</title>
        <authorList>
            <person name="Cai X."/>
            <person name="Sun X."/>
            <person name="Xu C."/>
            <person name="Sun H."/>
            <person name="Wang X."/>
            <person name="Ge C."/>
            <person name="Zhang Z."/>
            <person name="Wang Q."/>
            <person name="Fei Z."/>
            <person name="Jiao C."/>
            <person name="Wang Q."/>
        </authorList>
    </citation>
    <scope>NUCLEOTIDE SEQUENCE [LARGE SCALE GENOMIC DNA]</scope>
    <source>
        <strain evidence="1">cv. Varoflay</strain>
    </source>
</reference>
<dbReference type="PANTHER" id="PTHR11439:SF486">
    <property type="entry name" value="RLK (RECEPTOR-LIKE KINASE) PROTEIN, PUTATIVE-RELATED"/>
    <property type="match status" value="1"/>
</dbReference>
<dbReference type="CDD" id="cd09272">
    <property type="entry name" value="RNase_HI_RT_Ty1"/>
    <property type="match status" value="1"/>
</dbReference>
<dbReference type="GeneID" id="130472034"/>
<organism evidence="1 2">
    <name type="scientific">Spinacia oleracea</name>
    <name type="common">Spinach</name>
    <dbReference type="NCBI Taxonomy" id="3562"/>
    <lineage>
        <taxon>Eukaryota</taxon>
        <taxon>Viridiplantae</taxon>
        <taxon>Streptophyta</taxon>
        <taxon>Embryophyta</taxon>
        <taxon>Tracheophyta</taxon>
        <taxon>Spermatophyta</taxon>
        <taxon>Magnoliopsida</taxon>
        <taxon>eudicotyledons</taxon>
        <taxon>Gunneridae</taxon>
        <taxon>Pentapetalae</taxon>
        <taxon>Caryophyllales</taxon>
        <taxon>Chenopodiaceae</taxon>
        <taxon>Chenopodioideae</taxon>
        <taxon>Anserineae</taxon>
        <taxon>Spinacia</taxon>
    </lineage>
</organism>